<dbReference type="EMBL" id="BJYZ01000034">
    <property type="protein sequence ID" value="GEO42011.1"/>
    <property type="molecule type" value="Genomic_DNA"/>
</dbReference>
<gene>
    <name evidence="1" type="ORF">SAE02_61590</name>
</gene>
<protein>
    <submittedName>
        <fullName evidence="1">Uncharacterized protein</fullName>
    </submittedName>
</protein>
<evidence type="ECO:0000313" key="1">
    <source>
        <dbReference type="EMBL" id="GEO42011.1"/>
    </source>
</evidence>
<keyword evidence="2" id="KW-1185">Reference proteome</keyword>
<proteinExistence type="predicted"/>
<dbReference type="Proteomes" id="UP000321523">
    <property type="component" value="Unassembled WGS sequence"/>
</dbReference>
<reference evidence="1 2" key="1">
    <citation type="submission" date="2019-07" db="EMBL/GenBank/DDBJ databases">
        <title>Whole genome shotgun sequence of Skermanella aerolata NBRC 106429.</title>
        <authorList>
            <person name="Hosoyama A."/>
            <person name="Uohara A."/>
            <person name="Ohji S."/>
            <person name="Ichikawa N."/>
        </authorList>
    </citation>
    <scope>NUCLEOTIDE SEQUENCE [LARGE SCALE GENOMIC DNA]</scope>
    <source>
        <strain evidence="1 2">NBRC 106429</strain>
    </source>
</reference>
<name>A0A512DZW3_9PROT</name>
<sequence length="97" mass="10657">MSRLLTPLFPHRRAEMDKHILATGLKPVAADLARELEGMVADQQRMFLALSALEAVLGGLYVRIDRLEAELSALAAETRSLKVEDSGEPEDLAIDQT</sequence>
<dbReference type="AlphaFoldDB" id="A0A512DZW3"/>
<comment type="caution">
    <text evidence="1">The sequence shown here is derived from an EMBL/GenBank/DDBJ whole genome shotgun (WGS) entry which is preliminary data.</text>
</comment>
<evidence type="ECO:0000313" key="2">
    <source>
        <dbReference type="Proteomes" id="UP000321523"/>
    </source>
</evidence>
<accession>A0A512DZW3</accession>
<dbReference type="RefSeq" id="WP_044434727.1">
    <property type="nucleotide sequence ID" value="NZ_BJYZ01000034.1"/>
</dbReference>
<organism evidence="1 2">
    <name type="scientific">Skermanella aerolata</name>
    <dbReference type="NCBI Taxonomy" id="393310"/>
    <lineage>
        <taxon>Bacteria</taxon>
        <taxon>Pseudomonadati</taxon>
        <taxon>Pseudomonadota</taxon>
        <taxon>Alphaproteobacteria</taxon>
        <taxon>Rhodospirillales</taxon>
        <taxon>Azospirillaceae</taxon>
        <taxon>Skermanella</taxon>
    </lineage>
</organism>